<evidence type="ECO:0000256" key="1">
    <source>
        <dbReference type="SAM" id="MobiDB-lite"/>
    </source>
</evidence>
<proteinExistence type="predicted"/>
<sequence length="79" mass="8707">MSSGNGARGLIKGRSFGNLRNSGIQLSSTDAASTRTKKKNFLHELKLEVNPFTTDMKFRGTSLYVPVSRMISNRRSASK</sequence>
<feature type="region of interest" description="Disordered" evidence="1">
    <location>
        <begin position="1"/>
        <end position="35"/>
    </location>
</feature>
<accession>A0A8S9JU60</accession>
<organism evidence="2">
    <name type="scientific">Brassica cretica</name>
    <name type="common">Mustard</name>
    <dbReference type="NCBI Taxonomy" id="69181"/>
    <lineage>
        <taxon>Eukaryota</taxon>
        <taxon>Viridiplantae</taxon>
        <taxon>Streptophyta</taxon>
        <taxon>Embryophyta</taxon>
        <taxon>Tracheophyta</taxon>
        <taxon>Spermatophyta</taxon>
        <taxon>Magnoliopsida</taxon>
        <taxon>eudicotyledons</taxon>
        <taxon>Gunneridae</taxon>
        <taxon>Pentapetalae</taxon>
        <taxon>rosids</taxon>
        <taxon>malvids</taxon>
        <taxon>Brassicales</taxon>
        <taxon>Brassicaceae</taxon>
        <taxon>Brassiceae</taxon>
        <taxon>Brassica</taxon>
    </lineage>
</organism>
<name>A0A8S9JU60_BRACR</name>
<evidence type="ECO:0000313" key="2">
    <source>
        <dbReference type="EMBL" id="KAF2585541.1"/>
    </source>
</evidence>
<dbReference type="EMBL" id="QGKY02000246">
    <property type="protein sequence ID" value="KAF2585541.1"/>
    <property type="molecule type" value="Genomic_DNA"/>
</dbReference>
<comment type="caution">
    <text evidence="2">The sequence shown here is derived from an EMBL/GenBank/DDBJ whole genome shotgun (WGS) entry which is preliminary data.</text>
</comment>
<reference evidence="2" key="1">
    <citation type="submission" date="2019-12" db="EMBL/GenBank/DDBJ databases">
        <title>Genome sequencing and annotation of Brassica cretica.</title>
        <authorList>
            <person name="Studholme D.J."/>
            <person name="Sarris P.F."/>
        </authorList>
    </citation>
    <scope>NUCLEOTIDE SEQUENCE</scope>
    <source>
        <strain evidence="2">PFS-102/07</strain>
        <tissue evidence="2">Leaf</tissue>
    </source>
</reference>
<protein>
    <submittedName>
        <fullName evidence="2">Uncharacterized protein</fullName>
    </submittedName>
</protein>
<feature type="compositionally biased region" description="Polar residues" evidence="1">
    <location>
        <begin position="18"/>
        <end position="34"/>
    </location>
</feature>
<gene>
    <name evidence="2" type="ORF">F2Q70_00036135</name>
</gene>
<dbReference type="AlphaFoldDB" id="A0A8S9JU60"/>